<evidence type="ECO:0000313" key="2">
    <source>
        <dbReference type="Proteomes" id="UP001451782"/>
    </source>
</evidence>
<dbReference type="Proteomes" id="UP001451782">
    <property type="component" value="Chromosome"/>
</dbReference>
<dbReference type="KEGG" id="yag:AABB28_00825"/>
<dbReference type="AlphaFoldDB" id="A0AAN0NF36"/>
<dbReference type="RefSeq" id="WP_342070274.1">
    <property type="nucleotide sequence ID" value="NZ_CP151762.1"/>
</dbReference>
<accession>A0AAN0NF36</accession>
<gene>
    <name evidence="1" type="ORF">AABB28_00825</name>
</gene>
<protein>
    <submittedName>
        <fullName evidence="1">Uncharacterized protein</fullName>
    </submittedName>
</protein>
<dbReference type="EMBL" id="CP151762">
    <property type="protein sequence ID" value="WZU63901.1"/>
    <property type="molecule type" value="Genomic_DNA"/>
</dbReference>
<evidence type="ECO:0000313" key="1">
    <source>
        <dbReference type="EMBL" id="WZU63901.1"/>
    </source>
</evidence>
<proteinExistence type="predicted"/>
<reference evidence="1 2" key="1">
    <citation type="submission" date="2024-04" db="EMBL/GenBank/DDBJ databases">
        <title>Phylogenomic analyses of a clade within the roseobacter group suggest taxonomic reassignments of species of the genera Aestuariivita, Citreicella, Loktanella, Nautella, Pelagibaca, Ruegeria, Thalassobius, Thiobacimonas and Tropicibacter, and the proposal o.</title>
        <authorList>
            <person name="Jeon C.O."/>
        </authorList>
    </citation>
    <scope>NUCLEOTIDE SEQUENCE [LARGE SCALE GENOMIC DNA]</scope>
    <source>
        <strain evidence="1 2">G8-12</strain>
    </source>
</reference>
<name>A0AAN0NF36_9RHOB</name>
<sequence>MSKDPMRSLGGLILLSTLASCGGGGGGSPDVTVPSVSFDQITTDAFAGQDLSNFDVQIVPSATATVPSGDTTFQGTMSAIYEADVDGNTGNQDVAMGDAEVTFAFDTGVVAGSADNFTLYSTESGCVEIPACDLIPESTLAGSLSITNGVAAESAFVADLTGSLTGTGGFTVPDQTVIGGGFGQLEGDDTLLIWGLSDFDATTNGSDERTVRILLGGAESN</sequence>
<dbReference type="PROSITE" id="PS51257">
    <property type="entry name" value="PROKAR_LIPOPROTEIN"/>
    <property type="match status" value="1"/>
</dbReference>
<keyword evidence="2" id="KW-1185">Reference proteome</keyword>
<organism evidence="1 2">
    <name type="scientific">Yoonia algicola</name>
    <dbReference type="NCBI Taxonomy" id="3137368"/>
    <lineage>
        <taxon>Bacteria</taxon>
        <taxon>Pseudomonadati</taxon>
        <taxon>Pseudomonadota</taxon>
        <taxon>Alphaproteobacteria</taxon>
        <taxon>Rhodobacterales</taxon>
        <taxon>Paracoccaceae</taxon>
        <taxon>Yoonia</taxon>
    </lineage>
</organism>